<dbReference type="SUPFAM" id="SSF50978">
    <property type="entry name" value="WD40 repeat-like"/>
    <property type="match status" value="3"/>
</dbReference>
<evidence type="ECO:0000256" key="9">
    <source>
        <dbReference type="SAM" id="Phobius"/>
    </source>
</evidence>
<evidence type="ECO:0000256" key="1">
    <source>
        <dbReference type="ARBA" id="ARBA00004141"/>
    </source>
</evidence>
<sequence length="1549" mass="172952">MCDLILPPSPQWYCSKIIDFNTKGIVVFGARHDVFVLDASIIPPIYKAQCCLHKERISSLALNESNICCSASEDGKVKVWSINNPMEAIADHNTHRGKISCITWSSENSDVVVSGDDGGQIIGWQYHENRTVCYCPESAPIVYLACSNLIETQVAIGYKTGVILIIEMKDWREGRVLQRLRGHDEDVLCVAWCPVPGENFKTYQDLDNPNSQSPNAEADAVTPMDFGSEEGHLLASSSKDKTVRIWSSLRGRQIAVFKSPKSNQFAREDKTKSWSTLLWNPNNANHVYVSSSGGEILKWNLDSGPSQKPASISSAKVLSHNRPVFCICAGGLNNSLMCTVSMDRQMIFWNLPQSVPVCAVPTLGGFVYAVKTSPIDPGRLAIGVGDSMIRLWNMNNSVNPFDVTVLWQGIKSKVTALAWHPVKEGRLGFGTDDGRVGVFDTLSNKPPSISSHYHRRTVYVVAWGPACSTVSEEENETLFVIYSVGDGIILSHNPKKFQNEAQDINSVIFKMNGPKQRVPIRSEVSWNPDFSLVAIGNDDGSVEIYKSGTFKLLCVVHIHRKLVNSIQWHPIHNVETSSSQKYYIATGSNEATIQIVDLSSVLGGKLHEAVDEVVLISEAKTTLFGHNNRIVGLQWSPHDDNTLASVSFDGTARVWDASKGQTIASYHGHRGRLLCVQWSGSDPDVVFTGGEDFTFHKWRVSRNPYSAEDDAQRKKKTKSRGRKKTLKDADDKNTSREVKGSKTDHPEEDKGSTQHNEVKVTESSVTLDTRTQASLDELLLKKKAELEGTEYMPSEDIEAPQVPRETTIEKQQQNAAIVQPSKNLMDTDSSTKSNENKNHLTKDAKKRRLSKPKSLFPLCGRHENRGRELVLEDIVVLAQIIYERAQVEKLTANTVEFDAEEHISLGFYLPGRRAILQCLTLEVDNFDRASIPSIQTRHVGIARLHHPANLGTASQEVYFVIVVLTPTKEKGTKNELETGRTFATIMSDPELQKQKNWASEKAMFSEHQEQSSFRCSLFRGIREDLRRRIPVYVSDFKDGVVGNKSIQKTISTTFFLYFACLMPSIAFGVLNANNTKGQLNVEKVLYSQTFGGLVFAFFGGTPHIVLLTTAPLALYTKIIYSICQDFDIDFPAMYACVGLWNSFFLFLYSAFDLSVLMKWSTRSSEEIFALFISIAFCVDAFKDAVSNFAAHYNIPACSMTTTANSAVNYSITSNLTNSVVNSTAPPGGCERDVSLLYLLLLLGTLWLGVTLYNFTMTPYLNAGKRELLADYSLPVAVVIMSFFGSYIFRDVQLDSSFTPRELSLEVFKVVPFHNLSGGAVFGAMGLGFCLSLLFFMDQNISAALVNAQQNKLKKGTAYHWDLLVCGVINAVLSLLAFPWVHAALPHSPLHVRALADVEERVDQGHIYQIIVRVRETRLTAIFSHILIGLSLLILNYLAYIPTPVLYGLFLYVGVTALYGNQLFERIMLLITEQSAYPPNHYIRRVPQRTIHLFTVLQMVQLLVLCAFGFTPYPYLKMFFPVLIFTLIPLRHKVIPRLIRQKFLKAIDGH</sequence>
<feature type="repeat" description="WD" evidence="7">
    <location>
        <begin position="623"/>
        <end position="665"/>
    </location>
</feature>
<dbReference type="GO" id="GO:0032797">
    <property type="term" value="C:SMN complex"/>
    <property type="evidence" value="ECO:0007669"/>
    <property type="project" value="TreeGrafter"/>
</dbReference>
<feature type="region of interest" description="Disordered" evidence="8">
    <location>
        <begin position="811"/>
        <end position="848"/>
    </location>
</feature>
<dbReference type="PRINTS" id="PR00320">
    <property type="entry name" value="GPROTEINBRPT"/>
</dbReference>
<evidence type="ECO:0000259" key="10">
    <source>
        <dbReference type="Pfam" id="PF00955"/>
    </source>
</evidence>
<proteinExistence type="predicted"/>
<protein>
    <submittedName>
        <fullName evidence="12">Uncharacterized protein</fullName>
    </submittedName>
</protein>
<keyword evidence="3 9" id="KW-0812">Transmembrane</keyword>
<dbReference type="EnsemblMetazoa" id="G24764.1">
    <property type="protein sequence ID" value="G24764.1:cds"/>
    <property type="gene ID" value="G24764"/>
</dbReference>
<evidence type="ECO:0000313" key="12">
    <source>
        <dbReference type="EnsemblMetazoa" id="G24764.1:cds"/>
    </source>
</evidence>
<feature type="domain" description="Gem-associated protein 5 second beta-propeller" evidence="11">
    <location>
        <begin position="374"/>
        <end position="690"/>
    </location>
</feature>
<dbReference type="PANTHER" id="PTHR46362">
    <property type="entry name" value="GEM-ASSOCIATED PROTEIN 5"/>
    <property type="match status" value="1"/>
</dbReference>
<dbReference type="Pfam" id="PF23775">
    <property type="entry name" value="Beta-prop_RIG_2nd"/>
    <property type="match status" value="1"/>
</dbReference>
<evidence type="ECO:0000256" key="8">
    <source>
        <dbReference type="SAM" id="MobiDB-lite"/>
    </source>
</evidence>
<dbReference type="FunFam" id="1.10.287.570:FF:000002">
    <property type="entry name" value="Solute carrier family 4 member 11"/>
    <property type="match status" value="1"/>
</dbReference>
<dbReference type="InterPro" id="IPR052640">
    <property type="entry name" value="Gemin-5"/>
</dbReference>
<dbReference type="GO" id="GO:0005452">
    <property type="term" value="F:solute:inorganic anion antiporter activity"/>
    <property type="evidence" value="ECO:0007669"/>
    <property type="project" value="InterPro"/>
</dbReference>
<dbReference type="SMART" id="SM00320">
    <property type="entry name" value="WD40"/>
    <property type="match status" value="11"/>
</dbReference>
<comment type="subcellular location">
    <subcellularLocation>
        <location evidence="1">Membrane</location>
        <topology evidence="1">Multi-pass membrane protein</topology>
    </subcellularLocation>
</comment>
<feature type="transmembrane region" description="Helical" evidence="9">
    <location>
        <begin position="1093"/>
        <end position="1120"/>
    </location>
</feature>
<keyword evidence="5 9" id="KW-1133">Transmembrane helix</keyword>
<dbReference type="Pfam" id="PF00400">
    <property type="entry name" value="WD40"/>
    <property type="match status" value="2"/>
</dbReference>
<keyword evidence="6 9" id="KW-0472">Membrane</keyword>
<evidence type="ECO:0000256" key="3">
    <source>
        <dbReference type="ARBA" id="ARBA00022692"/>
    </source>
</evidence>
<dbReference type="GO" id="GO:0016020">
    <property type="term" value="C:membrane"/>
    <property type="evidence" value="ECO:0007669"/>
    <property type="project" value="UniProtKB-SubCell"/>
</dbReference>
<dbReference type="InterPro" id="IPR015943">
    <property type="entry name" value="WD40/YVTN_repeat-like_dom_sf"/>
</dbReference>
<dbReference type="Pfam" id="PF00955">
    <property type="entry name" value="HCO3_cotransp"/>
    <property type="match status" value="1"/>
</dbReference>
<feature type="compositionally biased region" description="Basic and acidic residues" evidence="8">
    <location>
        <begin position="834"/>
        <end position="843"/>
    </location>
</feature>
<feature type="region of interest" description="Disordered" evidence="8">
    <location>
        <begin position="704"/>
        <end position="768"/>
    </location>
</feature>
<dbReference type="GO" id="GO:0006820">
    <property type="term" value="P:monoatomic anion transport"/>
    <property type="evidence" value="ECO:0007669"/>
    <property type="project" value="InterPro"/>
</dbReference>
<feature type="repeat" description="WD" evidence="7">
    <location>
        <begin position="214"/>
        <end position="256"/>
    </location>
</feature>
<dbReference type="InterPro" id="IPR056424">
    <property type="entry name" value="Beta-prop_GEMI5_2nd"/>
</dbReference>
<feature type="transmembrane region" description="Helical" evidence="9">
    <location>
        <begin position="1490"/>
        <end position="1509"/>
    </location>
</feature>
<dbReference type="Proteomes" id="UP000005408">
    <property type="component" value="Unassembled WGS sequence"/>
</dbReference>
<accession>A0A8W8KSG0</accession>
<name>A0A8W8KSG0_MAGGI</name>
<dbReference type="Gene3D" id="2.130.10.10">
    <property type="entry name" value="YVTN repeat-like/Quinoprotein amine dehydrogenase"/>
    <property type="match status" value="2"/>
</dbReference>
<feature type="transmembrane region" description="Helical" evidence="9">
    <location>
        <begin position="1132"/>
        <end position="1155"/>
    </location>
</feature>
<reference evidence="12" key="1">
    <citation type="submission" date="2022-08" db="UniProtKB">
        <authorList>
            <consortium name="EnsemblMetazoa"/>
        </authorList>
    </citation>
    <scope>IDENTIFICATION</scope>
    <source>
        <strain evidence="12">05x7-T-G4-1.051#20</strain>
    </source>
</reference>
<dbReference type="GO" id="GO:0000387">
    <property type="term" value="P:spliceosomal snRNP assembly"/>
    <property type="evidence" value="ECO:0007669"/>
    <property type="project" value="TreeGrafter"/>
</dbReference>
<feature type="transmembrane region" description="Helical" evidence="9">
    <location>
        <begin position="1267"/>
        <end position="1288"/>
    </location>
</feature>
<organism evidence="12 13">
    <name type="scientific">Magallana gigas</name>
    <name type="common">Pacific oyster</name>
    <name type="synonym">Crassostrea gigas</name>
    <dbReference type="NCBI Taxonomy" id="29159"/>
    <lineage>
        <taxon>Eukaryota</taxon>
        <taxon>Metazoa</taxon>
        <taxon>Spiralia</taxon>
        <taxon>Lophotrochozoa</taxon>
        <taxon>Mollusca</taxon>
        <taxon>Bivalvia</taxon>
        <taxon>Autobranchia</taxon>
        <taxon>Pteriomorphia</taxon>
        <taxon>Ostreida</taxon>
        <taxon>Ostreoidea</taxon>
        <taxon>Ostreidae</taxon>
        <taxon>Magallana</taxon>
    </lineage>
</organism>
<dbReference type="PROSITE" id="PS00678">
    <property type="entry name" value="WD_REPEATS_1"/>
    <property type="match status" value="1"/>
</dbReference>
<dbReference type="Gene3D" id="1.10.287.570">
    <property type="entry name" value="Helical hairpin bin"/>
    <property type="match status" value="1"/>
</dbReference>
<feature type="compositionally biased region" description="Basic and acidic residues" evidence="8">
    <location>
        <begin position="726"/>
        <end position="760"/>
    </location>
</feature>
<feature type="compositionally biased region" description="Basic residues" evidence="8">
    <location>
        <begin position="713"/>
        <end position="725"/>
    </location>
</feature>
<dbReference type="InterPro" id="IPR020472">
    <property type="entry name" value="WD40_PAC1"/>
</dbReference>
<dbReference type="InterPro" id="IPR019775">
    <property type="entry name" value="WD40_repeat_CS"/>
</dbReference>
<feature type="compositionally biased region" description="Polar residues" evidence="8">
    <location>
        <begin position="811"/>
        <end position="833"/>
    </location>
</feature>
<dbReference type="InterPro" id="IPR003020">
    <property type="entry name" value="HCO3_transpt_euk"/>
</dbReference>
<keyword evidence="2 7" id="KW-0853">WD repeat</keyword>
<feature type="transmembrane region" description="Helical" evidence="9">
    <location>
        <begin position="1515"/>
        <end position="1534"/>
    </location>
</feature>
<feature type="transmembrane region" description="Helical" evidence="9">
    <location>
        <begin position="1235"/>
        <end position="1255"/>
    </location>
</feature>
<keyword evidence="4" id="KW-0677">Repeat</keyword>
<evidence type="ECO:0000256" key="4">
    <source>
        <dbReference type="ARBA" id="ARBA00022737"/>
    </source>
</evidence>
<dbReference type="PROSITE" id="PS50294">
    <property type="entry name" value="WD_REPEATS_REGION"/>
    <property type="match status" value="1"/>
</dbReference>
<evidence type="ECO:0000256" key="6">
    <source>
        <dbReference type="ARBA" id="ARBA00023136"/>
    </source>
</evidence>
<dbReference type="GO" id="GO:0003730">
    <property type="term" value="F:mRNA 3'-UTR binding"/>
    <property type="evidence" value="ECO:0007669"/>
    <property type="project" value="TreeGrafter"/>
</dbReference>
<dbReference type="PANTHER" id="PTHR46362:SF1">
    <property type="entry name" value="GEM-ASSOCIATED PROTEIN 5"/>
    <property type="match status" value="1"/>
</dbReference>
<evidence type="ECO:0000256" key="5">
    <source>
        <dbReference type="ARBA" id="ARBA00022989"/>
    </source>
</evidence>
<feature type="transmembrane region" description="Helical" evidence="9">
    <location>
        <begin position="1315"/>
        <end position="1336"/>
    </location>
</feature>
<feature type="transmembrane region" description="Helical" evidence="9">
    <location>
        <begin position="1436"/>
        <end position="1458"/>
    </location>
</feature>
<evidence type="ECO:0000256" key="7">
    <source>
        <dbReference type="PROSITE-ProRule" id="PRU00221"/>
    </source>
</evidence>
<evidence type="ECO:0000256" key="2">
    <source>
        <dbReference type="ARBA" id="ARBA00022574"/>
    </source>
</evidence>
<dbReference type="InterPro" id="IPR036322">
    <property type="entry name" value="WD40_repeat_dom_sf"/>
</dbReference>
<feature type="transmembrane region" description="Helical" evidence="9">
    <location>
        <begin position="1357"/>
        <end position="1380"/>
    </location>
</feature>
<evidence type="ECO:0000313" key="13">
    <source>
        <dbReference type="Proteomes" id="UP000005408"/>
    </source>
</evidence>
<dbReference type="GO" id="GO:0005634">
    <property type="term" value="C:nucleus"/>
    <property type="evidence" value="ECO:0007669"/>
    <property type="project" value="TreeGrafter"/>
</dbReference>
<dbReference type="InterPro" id="IPR011531">
    <property type="entry name" value="HCO3_transpt-like_TM_dom"/>
</dbReference>
<feature type="transmembrane region" description="Helical" evidence="9">
    <location>
        <begin position="1054"/>
        <end position="1072"/>
    </location>
</feature>
<dbReference type="PRINTS" id="PR01231">
    <property type="entry name" value="HCO3TRNSPORT"/>
</dbReference>
<feature type="repeat" description="WD" evidence="7">
    <location>
        <begin position="53"/>
        <end position="90"/>
    </location>
</feature>
<evidence type="ECO:0000259" key="11">
    <source>
        <dbReference type="Pfam" id="PF23775"/>
    </source>
</evidence>
<feature type="domain" description="Bicarbonate transporter-like transmembrane" evidence="10">
    <location>
        <begin position="1017"/>
        <end position="1548"/>
    </location>
</feature>
<dbReference type="InterPro" id="IPR001680">
    <property type="entry name" value="WD40_rpt"/>
</dbReference>
<keyword evidence="13" id="KW-1185">Reference proteome</keyword>
<dbReference type="PROSITE" id="PS50082">
    <property type="entry name" value="WD_REPEATS_2"/>
    <property type="match status" value="3"/>
</dbReference>